<gene>
    <name evidence="1" type="ORF">MSG28_004602</name>
</gene>
<organism evidence="1 2">
    <name type="scientific">Choristoneura fumiferana</name>
    <name type="common">Spruce budworm moth</name>
    <name type="synonym">Archips fumiferana</name>
    <dbReference type="NCBI Taxonomy" id="7141"/>
    <lineage>
        <taxon>Eukaryota</taxon>
        <taxon>Metazoa</taxon>
        <taxon>Ecdysozoa</taxon>
        <taxon>Arthropoda</taxon>
        <taxon>Hexapoda</taxon>
        <taxon>Insecta</taxon>
        <taxon>Pterygota</taxon>
        <taxon>Neoptera</taxon>
        <taxon>Endopterygota</taxon>
        <taxon>Lepidoptera</taxon>
        <taxon>Glossata</taxon>
        <taxon>Ditrysia</taxon>
        <taxon>Tortricoidea</taxon>
        <taxon>Tortricidae</taxon>
        <taxon>Tortricinae</taxon>
        <taxon>Choristoneura</taxon>
    </lineage>
</organism>
<evidence type="ECO:0000313" key="2">
    <source>
        <dbReference type="Proteomes" id="UP001064048"/>
    </source>
</evidence>
<sequence>MMRIFNGFIKMFIVCGSLISSTKGAGLFRSFLGENENNNRAPNPNISFISTLGLGSNNREVNSKVNDISENINIDNAKRGLLPLLGVNNLNRPIINNLNNNHLPNTNQNNANNNVNDLKKQMAEAAKLLEKLKELNRLKEQQKLEKEKNSQGQDNSGKKPEASNNNKTDVIKDGEGNLLRSITKNKFFRIVQPVVPEDEAINYNQTLYYYD</sequence>
<dbReference type="EMBL" id="CM046107">
    <property type="protein sequence ID" value="KAI8432097.1"/>
    <property type="molecule type" value="Genomic_DNA"/>
</dbReference>
<name>A0ACC0K6I3_CHOFU</name>
<proteinExistence type="predicted"/>
<keyword evidence="2" id="KW-1185">Reference proteome</keyword>
<protein>
    <submittedName>
        <fullName evidence="1">Uncharacterized protein</fullName>
    </submittedName>
</protein>
<comment type="caution">
    <text evidence="1">The sequence shown here is derived from an EMBL/GenBank/DDBJ whole genome shotgun (WGS) entry which is preliminary data.</text>
</comment>
<evidence type="ECO:0000313" key="1">
    <source>
        <dbReference type="EMBL" id="KAI8432097.1"/>
    </source>
</evidence>
<dbReference type="Proteomes" id="UP001064048">
    <property type="component" value="Chromosome 7"/>
</dbReference>
<accession>A0ACC0K6I3</accession>
<reference evidence="1 2" key="1">
    <citation type="journal article" date="2022" name="Genome Biol. Evol.">
        <title>The Spruce Budworm Genome: Reconstructing the Evolutionary History of Antifreeze Proteins.</title>
        <authorList>
            <person name="Beliveau C."/>
            <person name="Gagne P."/>
            <person name="Picq S."/>
            <person name="Vernygora O."/>
            <person name="Keeling C.I."/>
            <person name="Pinkney K."/>
            <person name="Doucet D."/>
            <person name="Wen F."/>
            <person name="Johnston J.S."/>
            <person name="Maaroufi H."/>
            <person name="Boyle B."/>
            <person name="Laroche J."/>
            <person name="Dewar K."/>
            <person name="Juretic N."/>
            <person name="Blackburn G."/>
            <person name="Nisole A."/>
            <person name="Brunet B."/>
            <person name="Brandao M."/>
            <person name="Lumley L."/>
            <person name="Duan J."/>
            <person name="Quan G."/>
            <person name="Lucarotti C.J."/>
            <person name="Roe A.D."/>
            <person name="Sperling F.A.H."/>
            <person name="Levesque R.C."/>
            <person name="Cusson M."/>
        </authorList>
    </citation>
    <scope>NUCLEOTIDE SEQUENCE [LARGE SCALE GENOMIC DNA]</scope>
    <source>
        <strain evidence="1">Glfc:IPQL:Cfum</strain>
    </source>
</reference>